<dbReference type="OrthoDB" id="5654122at2"/>
<dbReference type="EMBL" id="LR699120">
    <property type="protein sequence ID" value="VVC77060.1"/>
    <property type="molecule type" value="Genomic_DNA"/>
</dbReference>
<evidence type="ECO:0000313" key="3">
    <source>
        <dbReference type="Proteomes" id="UP000324194"/>
    </source>
</evidence>
<dbReference type="InterPro" id="IPR006616">
    <property type="entry name" value="DM9_repeat"/>
</dbReference>
<keyword evidence="1" id="KW-1133">Transmembrane helix</keyword>
<dbReference type="RefSeq" id="WP_148340462.1">
    <property type="nucleotide sequence ID" value="NZ_LR699120.1"/>
</dbReference>
<keyword evidence="1" id="KW-0472">Membrane</keyword>
<organism evidence="2 3">
    <name type="scientific">Aquicella siphonis</name>
    <dbReference type="NCBI Taxonomy" id="254247"/>
    <lineage>
        <taxon>Bacteria</taxon>
        <taxon>Pseudomonadati</taxon>
        <taxon>Pseudomonadota</taxon>
        <taxon>Gammaproteobacteria</taxon>
        <taxon>Legionellales</taxon>
        <taxon>Coxiellaceae</taxon>
        <taxon>Aquicella</taxon>
    </lineage>
</organism>
<gene>
    <name evidence="2" type="ORF">AQUSIP_23870</name>
</gene>
<protein>
    <submittedName>
        <fullName evidence="2">Uncharacterized protein</fullName>
    </submittedName>
</protein>
<sequence>MQSRIAQQYPGEVTEPVTDKKRFFILLGYALVTGAIIILLLMGESGSYASQLKDSRGFPITQTPGSSFGMPPVNTLSPIGAPLVTLPPVISQPGQTIKANSHASPYRHSNALFFYFNADGYPYLATPTEDDFFYYSSMTGYAAGGNAPDPENSTFAPPYGKWVAASNGFVPDKAFVYQAEDPVPTFYCRGQYRYRIFYGVLTPNAGCFIEDQSAIIRLNDYEVLISKY</sequence>
<reference evidence="2 3" key="1">
    <citation type="submission" date="2019-08" db="EMBL/GenBank/DDBJ databases">
        <authorList>
            <person name="Guy L."/>
        </authorList>
    </citation>
    <scope>NUCLEOTIDE SEQUENCE [LARGE SCALE GENOMIC DNA]</scope>
    <source>
        <strain evidence="2 3">SGT-108</strain>
    </source>
</reference>
<dbReference type="AlphaFoldDB" id="A0A5E4PJ69"/>
<proteinExistence type="predicted"/>
<dbReference type="KEGG" id="asip:AQUSIP_23870"/>
<feature type="transmembrane region" description="Helical" evidence="1">
    <location>
        <begin position="23"/>
        <end position="43"/>
    </location>
</feature>
<keyword evidence="1" id="KW-0812">Transmembrane</keyword>
<dbReference type="Proteomes" id="UP000324194">
    <property type="component" value="Chromosome 2"/>
</dbReference>
<evidence type="ECO:0000313" key="2">
    <source>
        <dbReference type="EMBL" id="VVC77060.1"/>
    </source>
</evidence>
<accession>A0A5E4PJ69</accession>
<evidence type="ECO:0000256" key="1">
    <source>
        <dbReference type="SAM" id="Phobius"/>
    </source>
</evidence>
<keyword evidence="3" id="KW-1185">Reference proteome</keyword>
<dbReference type="SMART" id="SM00696">
    <property type="entry name" value="DM9"/>
    <property type="match status" value="1"/>
</dbReference>
<name>A0A5E4PJ69_9COXI</name>